<evidence type="ECO:0000313" key="3">
    <source>
        <dbReference type="EMBL" id="MBD3323827.1"/>
    </source>
</evidence>
<protein>
    <submittedName>
        <fullName evidence="3">NUDIX domain-containing protein</fullName>
    </submittedName>
</protein>
<dbReference type="PROSITE" id="PS00893">
    <property type="entry name" value="NUDIX_BOX"/>
    <property type="match status" value="1"/>
</dbReference>
<dbReference type="Proteomes" id="UP000649604">
    <property type="component" value="Unassembled WGS sequence"/>
</dbReference>
<dbReference type="EMBL" id="WJJP01000140">
    <property type="protein sequence ID" value="MBD3323827.1"/>
    <property type="molecule type" value="Genomic_DNA"/>
</dbReference>
<dbReference type="Pfam" id="PF00293">
    <property type="entry name" value="NUDIX"/>
    <property type="match status" value="1"/>
</dbReference>
<dbReference type="PANTHER" id="PTHR43736">
    <property type="entry name" value="ADP-RIBOSE PYROPHOSPHATASE"/>
    <property type="match status" value="1"/>
</dbReference>
<reference evidence="3" key="1">
    <citation type="submission" date="2019-11" db="EMBL/GenBank/DDBJ databases">
        <title>Microbial mats filling the niche in hypersaline microbial mats.</title>
        <authorList>
            <person name="Wong H.L."/>
            <person name="Macleod F.I."/>
            <person name="White R.A. III"/>
            <person name="Burns B.P."/>
        </authorList>
    </citation>
    <scope>NUCLEOTIDE SEQUENCE</scope>
    <source>
        <strain evidence="3">Rbin_158</strain>
    </source>
</reference>
<feature type="domain" description="Nudix hydrolase" evidence="2">
    <location>
        <begin position="4"/>
        <end position="136"/>
    </location>
</feature>
<dbReference type="Gene3D" id="3.90.79.10">
    <property type="entry name" value="Nucleoside Triphosphate Pyrophosphohydrolase"/>
    <property type="match status" value="1"/>
</dbReference>
<accession>A0A9D5JTS9</accession>
<dbReference type="InterPro" id="IPR020084">
    <property type="entry name" value="NUDIX_hydrolase_CS"/>
</dbReference>
<dbReference type="SUPFAM" id="SSF55811">
    <property type="entry name" value="Nudix"/>
    <property type="match status" value="1"/>
</dbReference>
<evidence type="ECO:0000313" key="4">
    <source>
        <dbReference type="Proteomes" id="UP000649604"/>
    </source>
</evidence>
<dbReference type="AlphaFoldDB" id="A0A9D5JTS9"/>
<organism evidence="3 4">
    <name type="scientific">candidate division KSB3 bacterium</name>
    <dbReference type="NCBI Taxonomy" id="2044937"/>
    <lineage>
        <taxon>Bacteria</taxon>
        <taxon>candidate division KSB3</taxon>
    </lineage>
</organism>
<evidence type="ECO:0000256" key="1">
    <source>
        <dbReference type="ARBA" id="ARBA00022801"/>
    </source>
</evidence>
<dbReference type="GO" id="GO:0016787">
    <property type="term" value="F:hydrolase activity"/>
    <property type="evidence" value="ECO:0007669"/>
    <property type="project" value="UniProtKB-KW"/>
</dbReference>
<dbReference type="CDD" id="cd04688">
    <property type="entry name" value="NUDIX_Hydrolase"/>
    <property type="match status" value="1"/>
</dbReference>
<gene>
    <name evidence="3" type="ORF">GF339_04540</name>
</gene>
<evidence type="ECO:0000259" key="2">
    <source>
        <dbReference type="PROSITE" id="PS51462"/>
    </source>
</evidence>
<dbReference type="InterPro" id="IPR000086">
    <property type="entry name" value="NUDIX_hydrolase_dom"/>
</dbReference>
<dbReference type="PANTHER" id="PTHR43736:SF2">
    <property type="entry name" value="MUTT_NUDIX FAMILY PROTEIN"/>
    <property type="match status" value="1"/>
</dbReference>
<sequence length="147" mass="17094">MPERQIRPIALCIFQKGQQILVFEGYDPSKDQTFYRPLGGGIRFGERSADTAVREIKEELDADIQHLSYIGTLENIFVYNDEPGHEIIQLYRAEFVDPSLYDRETLEAVEDDWNPLNVVWKDLENFSREDAPLYPDGLLEILTQSRK</sequence>
<dbReference type="InterPro" id="IPR015797">
    <property type="entry name" value="NUDIX_hydrolase-like_dom_sf"/>
</dbReference>
<dbReference type="PROSITE" id="PS51462">
    <property type="entry name" value="NUDIX"/>
    <property type="match status" value="1"/>
</dbReference>
<proteinExistence type="predicted"/>
<keyword evidence="1" id="KW-0378">Hydrolase</keyword>
<name>A0A9D5JTS9_9BACT</name>
<comment type="caution">
    <text evidence="3">The sequence shown here is derived from an EMBL/GenBank/DDBJ whole genome shotgun (WGS) entry which is preliminary data.</text>
</comment>